<feature type="region of interest" description="Disordered" evidence="10">
    <location>
        <begin position="961"/>
        <end position="980"/>
    </location>
</feature>
<dbReference type="Pfam" id="PF20920">
    <property type="entry name" value="DAXX_hist_bd"/>
    <property type="match status" value="1"/>
</dbReference>
<keyword evidence="4" id="KW-0158">Chromosome</keyword>
<feature type="compositionally biased region" description="Acidic residues" evidence="10">
    <location>
        <begin position="1351"/>
        <end position="1368"/>
    </location>
</feature>
<sequence>MSRSNIDNSYGPTMETMTHMEEKFQQFLEFCRSNSSNPGILKLIAKRYGEADTSYKESQEFLDLIENTKSQLRVDGARFFVHLRDFLAILKDKKEKVERTSEFSDSDESQTEETNELNSDSKRKKRAESDSDSSSKQCSKRQRVCFQSDSEDDQESYVKENEKDDIANKDEDNNDVIEESELEGNEQDISGTTEKAFYDADFEPSLPSLKTKSQEPHEQADEGESEYLDTIESGQPLDDSEKDKIDCVEVLSSVKTTHKQNDRDLDSGKDLDISDEDTKSQAITKHNDSGENEIEMETSKDEQDHIKTSQDVVNESQESVYIIDNTPPKKTGEFTNKKPSQEPKQDVMDCSIEILSDVDGDIIVEKNSEDKEKNEMTCTNKQELNDEIAILDSDDHIEDQETDGNADKTAKKSLKYDDTSSDDSDPDYAKKAKKFREKCKKKYKVSVGKKKNVLLFTPVKNDEKKINLKSPRRSYGMSLEFRKDNENYTPKRKKKSSPRKDKSPKKSPKQNDFIILTENESSDDEIMCVEDLKKKIQKKEDDFLKDKFNIDDDPFIMVEKIPVKFEHSDIDMNKDLDTADFDDYTNELDDYSEKRAKASDLDKNDERVVTSETDCVNQKQECADDDKKDIDDTHKKSDEVYSHVLTELKNKIEKPAEKKRAKLITLDTSDGYNKKFINEDDVKMDEVAGEIANEPDTSVHKGKTKSPLFSKHSSSDQSKKHVKHSSDKHNSPDALHKKKEERSDTDKTKSPRPGTSTETTEEGPKKGSTKQIRRLEALLEQIRDQIEKVRSRELDLEDLDSDISDYILEDKLQRKCTRSYVSSTRQRAIQEDPQKSTRYEAVNRKIERFINKKKVFPDYHDIRGLIVKVNKAKRLNLRLRDIDDLAREAFTDVGNQLQKRRQKDFISNFHFQGSEYEVGDKTDNEGEDDDEDNADEADEDPLAGVDDLDEFDEAVDNVLETNRHEGKHSSENNISGFNKDGRKFGGGAAYTGEINDSGSSKSPAFAGWQTSSSDASRESGEIIVGSGNMLGCSPCIEIENVESGERKRFMSPGTSLADEQCKEIPFNEVLGLKRKDVSSDTVADNIEQKKQKLSDAINLNDEEKPHTEDTLGKSDSSPVVILSEDVDCEMIDEETMETEGMENSMVSEDGVENCLVRGDETVDSAVRGDKNPENAFETEAKLNSSATMDIENSDESKVEKAKSDIECLTPERKSGVEKTTKIDACKQVSTPENKKGTTEHRSAEKGKVKTKDQVVKLAHSRVHTIMVTILSDDDEDDDEEMRTDISSEKGGMKPSDQQKNSEEGGSYSEKVQKEEQTDHLHEQTRGTKEVKFSGINDEDQPQGYIKGLGEELGEDVIDIQSDDDDDDSFMCSQAETNLTRSSHAPVKTSPTQSFKTGSSEKARGEKLQTSPGSTASSGSPTKGTSKVSPPKNACSPKFSWNTTIVTPTYPHEKKNIEPSKRVSQSMLGGNFQELVTKLNNLNKLKKTLTEKDENDVENFSPNVKEMQDSVQNNITVDKSKNNSVNKGNKQDKCNITRELTEVDIQLDKERKPIKPNIIDAEEKSEKKHDSEEEISST</sequence>
<keyword evidence="6" id="KW-0053">Apoptosis</keyword>
<name>A0ABY7GCD4_MYAAR</name>
<protein>
    <submittedName>
        <fullName evidence="12">DAXX-like protein</fullName>
    </submittedName>
</protein>
<feature type="region of interest" description="Disordered" evidence="10">
    <location>
        <begin position="1213"/>
        <end position="1443"/>
    </location>
</feature>
<feature type="region of interest" description="Disordered" evidence="10">
    <location>
        <begin position="916"/>
        <end position="947"/>
    </location>
</feature>
<organism evidence="12 13">
    <name type="scientific">Mya arenaria</name>
    <name type="common">Soft-shell clam</name>
    <dbReference type="NCBI Taxonomy" id="6604"/>
    <lineage>
        <taxon>Eukaryota</taxon>
        <taxon>Metazoa</taxon>
        <taxon>Spiralia</taxon>
        <taxon>Lophotrochozoa</taxon>
        <taxon>Mollusca</taxon>
        <taxon>Bivalvia</taxon>
        <taxon>Autobranchia</taxon>
        <taxon>Heteroconchia</taxon>
        <taxon>Euheterodonta</taxon>
        <taxon>Imparidentia</taxon>
        <taxon>Neoheterodontei</taxon>
        <taxon>Myida</taxon>
        <taxon>Myoidea</taxon>
        <taxon>Myidae</taxon>
        <taxon>Mya</taxon>
    </lineage>
</organism>
<feature type="domain" description="Daxx histone-binding" evidence="11">
    <location>
        <begin position="868"/>
        <end position="911"/>
    </location>
</feature>
<feature type="compositionally biased region" description="Acidic residues" evidence="10">
    <location>
        <begin position="395"/>
        <end position="404"/>
    </location>
</feature>
<feature type="region of interest" description="Disordered" evidence="10">
    <location>
        <begin position="1489"/>
        <end position="1509"/>
    </location>
</feature>
<dbReference type="EMBL" id="CP111028">
    <property type="protein sequence ID" value="WAR30999.1"/>
    <property type="molecule type" value="Genomic_DNA"/>
</dbReference>
<feature type="region of interest" description="Disordered" evidence="10">
    <location>
        <begin position="389"/>
        <end position="444"/>
    </location>
</feature>
<feature type="compositionally biased region" description="Basic and acidic residues" evidence="10">
    <location>
        <begin position="259"/>
        <end position="289"/>
    </location>
</feature>
<feature type="region of interest" description="Disordered" evidence="10">
    <location>
        <begin position="675"/>
        <end position="771"/>
    </location>
</feature>
<evidence type="ECO:0000313" key="12">
    <source>
        <dbReference type="EMBL" id="WAR30999.1"/>
    </source>
</evidence>
<feature type="compositionally biased region" description="Acidic residues" evidence="10">
    <location>
        <begin position="172"/>
        <end position="186"/>
    </location>
</feature>
<feature type="region of interest" description="Disordered" evidence="10">
    <location>
        <begin position="1077"/>
        <end position="1119"/>
    </location>
</feature>
<feature type="region of interest" description="Disordered" evidence="10">
    <location>
        <begin position="988"/>
        <end position="1018"/>
    </location>
</feature>
<evidence type="ECO:0000256" key="10">
    <source>
        <dbReference type="SAM" id="MobiDB-lite"/>
    </source>
</evidence>
<evidence type="ECO:0000313" key="13">
    <source>
        <dbReference type="Proteomes" id="UP001164746"/>
    </source>
</evidence>
<feature type="compositionally biased region" description="Acidic residues" evidence="10">
    <location>
        <begin position="925"/>
        <end position="947"/>
    </location>
</feature>
<keyword evidence="7" id="KW-0175">Coiled coil</keyword>
<evidence type="ECO:0000259" key="11">
    <source>
        <dbReference type="Pfam" id="PF20920"/>
    </source>
</evidence>
<feature type="compositionally biased region" description="Basic and acidic residues" evidence="10">
    <location>
        <begin position="713"/>
        <end position="749"/>
    </location>
</feature>
<evidence type="ECO:0000256" key="5">
    <source>
        <dbReference type="ARBA" id="ARBA00022490"/>
    </source>
</evidence>
<feature type="compositionally biased region" description="Basic and acidic residues" evidence="10">
    <location>
        <begin position="1213"/>
        <end position="1224"/>
    </location>
</feature>
<evidence type="ECO:0000256" key="6">
    <source>
        <dbReference type="ARBA" id="ARBA00022703"/>
    </source>
</evidence>
<feature type="compositionally biased region" description="Basic and acidic residues" evidence="10">
    <location>
        <begin position="1560"/>
        <end position="1570"/>
    </location>
</feature>
<comment type="subcellular location">
    <subcellularLocation>
        <location evidence="2">Chromosome</location>
    </subcellularLocation>
    <subcellularLocation>
        <location evidence="3">Cytoplasm</location>
    </subcellularLocation>
    <subcellularLocation>
        <location evidence="1">Nucleus</location>
    </subcellularLocation>
</comment>
<evidence type="ECO:0000256" key="3">
    <source>
        <dbReference type="ARBA" id="ARBA00004496"/>
    </source>
</evidence>
<feature type="compositionally biased region" description="Basic and acidic residues" evidence="10">
    <location>
        <begin position="156"/>
        <end position="171"/>
    </location>
</feature>
<feature type="compositionally biased region" description="Polar residues" evidence="10">
    <location>
        <begin position="309"/>
        <end position="319"/>
    </location>
</feature>
<feature type="region of interest" description="Disordered" evidence="10">
    <location>
        <begin position="1546"/>
        <end position="1577"/>
    </location>
</feature>
<feature type="compositionally biased region" description="Basic and acidic residues" evidence="10">
    <location>
        <begin position="1282"/>
        <end position="1291"/>
    </location>
</feature>
<feature type="compositionally biased region" description="Polar residues" evidence="10">
    <location>
        <begin position="994"/>
        <end position="1014"/>
    </location>
</feature>
<reference evidence="12" key="1">
    <citation type="submission" date="2022-11" db="EMBL/GenBank/DDBJ databases">
        <title>Centuries of genome instability and evolution in soft-shell clam transmissible cancer (bioRxiv).</title>
        <authorList>
            <person name="Hart S.F.M."/>
            <person name="Yonemitsu M.A."/>
            <person name="Giersch R.M."/>
            <person name="Beal B.F."/>
            <person name="Arriagada G."/>
            <person name="Davis B.W."/>
            <person name="Ostrander E.A."/>
            <person name="Goff S.P."/>
            <person name="Metzger M.J."/>
        </authorList>
    </citation>
    <scope>NUCLEOTIDE SEQUENCE</scope>
    <source>
        <strain evidence="12">MELC-2E11</strain>
        <tissue evidence="12">Siphon/mantle</tissue>
    </source>
</reference>
<evidence type="ECO:0000256" key="4">
    <source>
        <dbReference type="ARBA" id="ARBA00022454"/>
    </source>
</evidence>
<dbReference type="Gene3D" id="1.10.8.810">
    <property type="entry name" value="Daxx helical bundle domain"/>
    <property type="match status" value="1"/>
</dbReference>
<evidence type="ECO:0000256" key="9">
    <source>
        <dbReference type="ARBA" id="ARBA00023242"/>
    </source>
</evidence>
<feature type="compositionally biased region" description="Basic and acidic residues" evidence="10">
    <location>
        <begin position="1101"/>
        <end position="1112"/>
    </location>
</feature>
<keyword evidence="9" id="KW-0539">Nucleus</keyword>
<feature type="region of interest" description="Disordered" evidence="10">
    <location>
        <begin position="97"/>
        <end position="348"/>
    </location>
</feature>
<feature type="compositionally biased region" description="Basic and acidic residues" evidence="10">
    <location>
        <begin position="1232"/>
        <end position="1254"/>
    </location>
</feature>
<feature type="non-terminal residue" evidence="12">
    <location>
        <position position="1"/>
    </location>
</feature>
<keyword evidence="5" id="KW-0963">Cytoplasm</keyword>
<evidence type="ECO:0000256" key="2">
    <source>
        <dbReference type="ARBA" id="ARBA00004286"/>
    </source>
</evidence>
<dbReference type="InterPro" id="IPR038298">
    <property type="entry name" value="Daxx_N_sf"/>
</dbReference>
<feature type="compositionally biased region" description="Basic and acidic residues" evidence="10">
    <location>
        <begin position="297"/>
        <end position="308"/>
    </location>
</feature>
<dbReference type="InterPro" id="IPR046378">
    <property type="entry name" value="DAXX_histone-bd"/>
</dbReference>
<dbReference type="Proteomes" id="UP001164746">
    <property type="component" value="Chromosome 17"/>
</dbReference>
<proteinExistence type="predicted"/>
<feature type="compositionally biased region" description="Basic and acidic residues" evidence="10">
    <location>
        <begin position="675"/>
        <end position="686"/>
    </location>
</feature>
<keyword evidence="13" id="KW-1185">Reference proteome</keyword>
<feature type="compositionally biased region" description="Polar residues" evidence="10">
    <location>
        <begin position="1370"/>
        <end position="1397"/>
    </location>
</feature>
<feature type="compositionally biased region" description="Basic and acidic residues" evidence="10">
    <location>
        <begin position="405"/>
        <end position="418"/>
    </location>
</feature>
<feature type="compositionally biased region" description="Basic and acidic residues" evidence="10">
    <location>
        <begin position="330"/>
        <end position="347"/>
    </location>
</feature>
<evidence type="ECO:0000256" key="8">
    <source>
        <dbReference type="ARBA" id="ARBA00023186"/>
    </source>
</evidence>
<feature type="region of interest" description="Disordered" evidence="10">
    <location>
        <begin position="465"/>
        <end position="516"/>
    </location>
</feature>
<dbReference type="Gene3D" id="1.20.58.2170">
    <property type="match status" value="1"/>
</dbReference>
<feature type="compositionally biased region" description="Acidic residues" evidence="10">
    <location>
        <begin position="1271"/>
        <end position="1281"/>
    </location>
</feature>
<feature type="compositionally biased region" description="Low complexity" evidence="10">
    <location>
        <begin position="1409"/>
        <end position="1428"/>
    </location>
</feature>
<gene>
    <name evidence="12" type="ORF">MAR_033541</name>
</gene>
<feature type="compositionally biased region" description="Basic residues" evidence="10">
    <location>
        <begin position="490"/>
        <end position="508"/>
    </location>
</feature>
<feature type="compositionally biased region" description="Basic and acidic residues" evidence="10">
    <location>
        <begin position="961"/>
        <end position="970"/>
    </location>
</feature>
<feature type="compositionally biased region" description="Acidic residues" evidence="10">
    <location>
        <begin position="104"/>
        <end position="115"/>
    </location>
</feature>
<evidence type="ECO:0000256" key="7">
    <source>
        <dbReference type="ARBA" id="ARBA00023054"/>
    </source>
</evidence>
<feature type="compositionally biased region" description="Basic and acidic residues" evidence="10">
    <location>
        <begin position="1310"/>
        <end position="1331"/>
    </location>
</feature>
<keyword evidence="8" id="KW-0143">Chaperone</keyword>
<evidence type="ECO:0000256" key="1">
    <source>
        <dbReference type="ARBA" id="ARBA00004123"/>
    </source>
</evidence>
<feature type="compositionally biased region" description="Basic residues" evidence="10">
    <location>
        <begin position="431"/>
        <end position="444"/>
    </location>
</feature>
<dbReference type="InterPro" id="IPR046426">
    <property type="entry name" value="DAXX_histone-bd_sf"/>
</dbReference>
<accession>A0ABY7GCD4</accession>